<dbReference type="RefSeq" id="WP_136734951.1">
    <property type="nucleotide sequence ID" value="NZ_SWDB01000009.1"/>
</dbReference>
<keyword evidence="5" id="KW-0274">FAD</keyword>
<keyword evidence="8" id="KW-0408">Iron</keyword>
<accession>A0A4U1B8N7</accession>
<comment type="caution">
    <text evidence="13">The sequence shown here is derived from an EMBL/GenBank/DDBJ whole genome shotgun (WGS) entry which is preliminary data.</text>
</comment>
<dbReference type="Gene3D" id="3.30.465.10">
    <property type="match status" value="1"/>
</dbReference>
<dbReference type="GO" id="GO:0004458">
    <property type="term" value="F:D-lactate dehydrogenase (cytochrome) activity"/>
    <property type="evidence" value="ECO:0007669"/>
    <property type="project" value="UniProtKB-EC"/>
</dbReference>
<name>A0A4U1B8N7_9GAMM</name>
<dbReference type="Pfam" id="PF02754">
    <property type="entry name" value="CCG"/>
    <property type="match status" value="1"/>
</dbReference>
<evidence type="ECO:0000256" key="4">
    <source>
        <dbReference type="ARBA" id="ARBA00022723"/>
    </source>
</evidence>
<evidence type="ECO:0000256" key="6">
    <source>
        <dbReference type="ARBA" id="ARBA00022946"/>
    </source>
</evidence>
<sequence>MSVSESHHQHTGLTVFIEQVARFLASEQIIDDYTRRYAYGTDASFYRLVPEYILHLSSLAQVQLVLEHANQCKVPVTFRAAGTSLSGQAISDSVLIILSEQWQDYQIFDNGEKIKLQPGLIGARVNEILKPYGRKIGPDPASIDSCKVGGIAANNSSGMCCGVKQNSYHTVADVSMVLADGTLLDTSDRQSCQQFIDKRPELYHGLMELAVQVQADEELAAHIAHKYRLKNTTGYGINALLDFQDGIEIIKRLLIGSEGTLGFIADITYHTVVDHKLKSAGLFIFNDIRQACELVPKLAPLDVAAVELLDSKALHAVERHPLLAGQLTDLPAAGAALLIEVQADDNATLSHKADVITDLIDSMRSDIFLSLDFSQDVSRNAQLWNIRKGTFPAVGAHRDNGTTVIIEDVAFAVQDLAAAVTELQQLFVKYHYHEAIIFGHALDGNLHFVFTQAFATQEQIGRYQAFMEAVSQLVVARFGGSLKAEHGTGRNMAPFVRREWGDKAYQLMLKIKALFDEHNILNPGVIINDDPHAHLQHLKAMPAADDIIDKCIECGFCEPVCPSNGLTLTPRQRITVWRRISELKALLADANAAPTLRQQWQLQLQQLQKDYPYMGIETCAATGLCGMRCPVDINTGEFVKAYRQQAIKDSAIRRNVSKQLGNRFATTQVLARWSLAALDKTRALVGEKAVSKAMALGNSISKGLIPEYQSSLPASEQPLAAEKLNSNSQKPGAPKVIYFPTCAGRIFAADSDADDQRPLPVVFTRLLQKAGFDVVVPESMNQLCCGMPFSSKGDAAQGHEKAKQVIDTLDDLLLSERKDGETCYLVTDASSCALHLKEQQGLLSSGQPLKVYEAAEFLNQFVVEKLTITPVSEPVMLHITCSSKRLGQEKHLLQLAQRCAAEVIVPADIHCCGFAGDKGFFVPELNANALKSLHAQKPENCQIGVSNARTCEIGLSKHSQIPYQSIVYLLDKVSINDNKASKSNPDDVY</sequence>
<evidence type="ECO:0000256" key="9">
    <source>
        <dbReference type="ARBA" id="ARBA00023014"/>
    </source>
</evidence>
<dbReference type="PANTHER" id="PTHR11748:SF111">
    <property type="entry name" value="D-LACTATE DEHYDROGENASE, MITOCHONDRIAL-RELATED"/>
    <property type="match status" value="1"/>
</dbReference>
<dbReference type="PANTHER" id="PTHR11748">
    <property type="entry name" value="D-LACTATE DEHYDROGENASE"/>
    <property type="match status" value="1"/>
</dbReference>
<feature type="domain" description="FAD-binding PCMH-type" evidence="12">
    <location>
        <begin position="46"/>
        <end position="274"/>
    </location>
</feature>
<evidence type="ECO:0000259" key="11">
    <source>
        <dbReference type="PROSITE" id="PS51379"/>
    </source>
</evidence>
<evidence type="ECO:0000259" key="12">
    <source>
        <dbReference type="PROSITE" id="PS51387"/>
    </source>
</evidence>
<evidence type="ECO:0000256" key="2">
    <source>
        <dbReference type="ARBA" id="ARBA00008000"/>
    </source>
</evidence>
<keyword evidence="9" id="KW-0411">Iron-sulfur</keyword>
<evidence type="ECO:0000256" key="3">
    <source>
        <dbReference type="ARBA" id="ARBA00022630"/>
    </source>
</evidence>
<dbReference type="Pfam" id="PF02913">
    <property type="entry name" value="FAD-oxidase_C"/>
    <property type="match status" value="1"/>
</dbReference>
<dbReference type="Pfam" id="PF01565">
    <property type="entry name" value="FAD_binding_4"/>
    <property type="match status" value="1"/>
</dbReference>
<reference evidence="13 14" key="1">
    <citation type="submission" date="2019-04" db="EMBL/GenBank/DDBJ databases">
        <title>Thalassotalea guangxiensis sp. nov., isolated from sediment of the coastal wetland.</title>
        <authorList>
            <person name="Zheng S."/>
            <person name="Zhang D."/>
        </authorList>
    </citation>
    <scope>NUCLEOTIDE SEQUENCE [LARGE SCALE GENOMIC DNA]</scope>
    <source>
        <strain evidence="13 14">ZS-4</strain>
    </source>
</reference>
<dbReference type="GO" id="GO:0071949">
    <property type="term" value="F:FAD binding"/>
    <property type="evidence" value="ECO:0007669"/>
    <property type="project" value="InterPro"/>
</dbReference>
<dbReference type="PROSITE" id="PS51387">
    <property type="entry name" value="FAD_PCMH"/>
    <property type="match status" value="1"/>
</dbReference>
<dbReference type="InterPro" id="IPR016166">
    <property type="entry name" value="FAD-bd_PCMH"/>
</dbReference>
<dbReference type="EMBL" id="SWDB01000009">
    <property type="protein sequence ID" value="TKB46375.1"/>
    <property type="molecule type" value="Genomic_DNA"/>
</dbReference>
<dbReference type="AlphaFoldDB" id="A0A4U1B8N7"/>
<dbReference type="InterPro" id="IPR004113">
    <property type="entry name" value="FAD-bd_oxidored_4_C"/>
</dbReference>
<keyword evidence="14" id="KW-1185">Reference proteome</keyword>
<dbReference type="GO" id="GO:0046872">
    <property type="term" value="F:metal ion binding"/>
    <property type="evidence" value="ECO:0007669"/>
    <property type="project" value="UniProtKB-KW"/>
</dbReference>
<dbReference type="InterPro" id="IPR017896">
    <property type="entry name" value="4Fe4S_Fe-S-bd"/>
</dbReference>
<evidence type="ECO:0000256" key="1">
    <source>
        <dbReference type="ARBA" id="ARBA00001974"/>
    </source>
</evidence>
<keyword evidence="3" id="KW-0285">Flavoprotein</keyword>
<dbReference type="InterPro" id="IPR006094">
    <property type="entry name" value="Oxid_FAD_bind_N"/>
</dbReference>
<dbReference type="PROSITE" id="PS00198">
    <property type="entry name" value="4FE4S_FER_1"/>
    <property type="match status" value="1"/>
</dbReference>
<dbReference type="Gene3D" id="1.10.45.10">
    <property type="entry name" value="Vanillyl-alcohol Oxidase, Chain A, domain 4"/>
    <property type="match status" value="1"/>
</dbReference>
<dbReference type="Gene3D" id="3.30.43.10">
    <property type="entry name" value="Uridine Diphospho-n-acetylenolpyruvylglucosamine Reductase, domain 2"/>
    <property type="match status" value="1"/>
</dbReference>
<dbReference type="Proteomes" id="UP000307999">
    <property type="component" value="Unassembled WGS sequence"/>
</dbReference>
<dbReference type="InterPro" id="IPR036318">
    <property type="entry name" value="FAD-bd_PCMH-like_sf"/>
</dbReference>
<dbReference type="InterPro" id="IPR009051">
    <property type="entry name" value="Helical_ferredxn"/>
</dbReference>
<dbReference type="GO" id="GO:1903457">
    <property type="term" value="P:lactate catabolic process"/>
    <property type="evidence" value="ECO:0007669"/>
    <property type="project" value="TreeGrafter"/>
</dbReference>
<evidence type="ECO:0000256" key="10">
    <source>
        <dbReference type="ARBA" id="ARBA00038897"/>
    </source>
</evidence>
<evidence type="ECO:0000313" key="13">
    <source>
        <dbReference type="EMBL" id="TKB46375.1"/>
    </source>
</evidence>
<dbReference type="InterPro" id="IPR016171">
    <property type="entry name" value="Vanillyl_alc_oxidase_C-sub2"/>
</dbReference>
<dbReference type="EC" id="1.1.2.4" evidence="10"/>
<keyword evidence="7" id="KW-0560">Oxidoreductase</keyword>
<gene>
    <name evidence="13" type="ORF">E8M12_04795</name>
</gene>
<evidence type="ECO:0000256" key="5">
    <source>
        <dbReference type="ARBA" id="ARBA00022827"/>
    </source>
</evidence>
<proteinExistence type="inferred from homology"/>
<dbReference type="SUPFAM" id="SSF55103">
    <property type="entry name" value="FAD-linked oxidases, C-terminal domain"/>
    <property type="match status" value="1"/>
</dbReference>
<dbReference type="InterPro" id="IPR016167">
    <property type="entry name" value="FAD-bd_PCMH_sub1"/>
</dbReference>
<comment type="similarity">
    <text evidence="2">Belongs to the FAD-binding oxidoreductase/transferase type 4 family.</text>
</comment>
<dbReference type="SUPFAM" id="SSF56176">
    <property type="entry name" value="FAD-binding/transporter-associated domain-like"/>
    <property type="match status" value="1"/>
</dbReference>
<evidence type="ECO:0000256" key="7">
    <source>
        <dbReference type="ARBA" id="ARBA00023002"/>
    </source>
</evidence>
<dbReference type="InterPro" id="IPR017900">
    <property type="entry name" value="4Fe4S_Fe_S_CS"/>
</dbReference>
<organism evidence="13 14">
    <name type="scientific">Thalassotalea mangrovi</name>
    <dbReference type="NCBI Taxonomy" id="2572245"/>
    <lineage>
        <taxon>Bacteria</taxon>
        <taxon>Pseudomonadati</taxon>
        <taxon>Pseudomonadota</taxon>
        <taxon>Gammaproteobacteria</taxon>
        <taxon>Alteromonadales</taxon>
        <taxon>Colwelliaceae</taxon>
        <taxon>Thalassotalea</taxon>
    </lineage>
</organism>
<dbReference type="PROSITE" id="PS51379">
    <property type="entry name" value="4FE4S_FER_2"/>
    <property type="match status" value="1"/>
</dbReference>
<dbReference type="Gene3D" id="3.30.70.2740">
    <property type="match status" value="1"/>
</dbReference>
<dbReference type="Pfam" id="PF12838">
    <property type="entry name" value="Fer4_7"/>
    <property type="match status" value="1"/>
</dbReference>
<dbReference type="SUPFAM" id="SSF46548">
    <property type="entry name" value="alpha-helical ferredoxin"/>
    <property type="match status" value="1"/>
</dbReference>
<dbReference type="InterPro" id="IPR016169">
    <property type="entry name" value="FAD-bd_PCMH_sub2"/>
</dbReference>
<evidence type="ECO:0000256" key="8">
    <source>
        <dbReference type="ARBA" id="ARBA00023004"/>
    </source>
</evidence>
<dbReference type="GO" id="GO:0008720">
    <property type="term" value="F:D-lactate dehydrogenase (NAD+) activity"/>
    <property type="evidence" value="ECO:0007669"/>
    <property type="project" value="TreeGrafter"/>
</dbReference>
<protein>
    <recommendedName>
        <fullName evidence="10">D-lactate dehydrogenase (cytochrome)</fullName>
        <ecNumber evidence="10">1.1.2.4</ecNumber>
    </recommendedName>
</protein>
<dbReference type="Gene3D" id="1.10.1060.10">
    <property type="entry name" value="Alpha-helical ferredoxin"/>
    <property type="match status" value="1"/>
</dbReference>
<evidence type="ECO:0000313" key="14">
    <source>
        <dbReference type="Proteomes" id="UP000307999"/>
    </source>
</evidence>
<feature type="domain" description="4Fe-4S ferredoxin-type" evidence="11">
    <location>
        <begin position="540"/>
        <end position="571"/>
    </location>
</feature>
<dbReference type="InterPro" id="IPR016164">
    <property type="entry name" value="FAD-linked_Oxase-like_C"/>
</dbReference>
<comment type="cofactor">
    <cofactor evidence="1">
        <name>FAD</name>
        <dbReference type="ChEBI" id="CHEBI:57692"/>
    </cofactor>
</comment>
<dbReference type="OrthoDB" id="9811557at2"/>
<keyword evidence="4" id="KW-0479">Metal-binding</keyword>
<dbReference type="InterPro" id="IPR004017">
    <property type="entry name" value="Cys_rich_dom"/>
</dbReference>
<keyword evidence="6" id="KW-0809">Transit peptide</keyword>
<dbReference type="GO" id="GO:0051536">
    <property type="term" value="F:iron-sulfur cluster binding"/>
    <property type="evidence" value="ECO:0007669"/>
    <property type="project" value="UniProtKB-KW"/>
</dbReference>